<comment type="caution">
    <text evidence="2">The sequence shown here is derived from an EMBL/GenBank/DDBJ whole genome shotgun (WGS) entry which is preliminary data.</text>
</comment>
<feature type="transmembrane region" description="Helical" evidence="1">
    <location>
        <begin position="39"/>
        <end position="59"/>
    </location>
</feature>
<accession>A0A291JN54</accession>
<name>A0A291JN54_9STAP</name>
<protein>
    <submittedName>
        <fullName evidence="2">Uncharacterized protein</fullName>
    </submittedName>
</protein>
<keyword evidence="1" id="KW-1133">Transmembrane helix</keyword>
<feature type="transmembrane region" description="Helical" evidence="1">
    <location>
        <begin position="6"/>
        <end position="27"/>
    </location>
</feature>
<dbReference type="EMBL" id="PZHR01000001">
    <property type="protein sequence ID" value="PTK61017.1"/>
    <property type="molecule type" value="Genomic_DNA"/>
</dbReference>
<reference evidence="2 3" key="1">
    <citation type="journal article" date="2016" name="Front. Microbiol.">
        <title>Comprehensive Phylogenetic Analysis of Bovine Non-aureus Staphylococci Species Based on Whole-Genome Sequencing.</title>
        <authorList>
            <person name="Naushad S."/>
            <person name="Barkema H.W."/>
            <person name="Luby C."/>
            <person name="Condas L.A."/>
            <person name="Nobrega D.B."/>
            <person name="Carson D.A."/>
            <person name="De Buck J."/>
        </authorList>
    </citation>
    <scope>NUCLEOTIDE SEQUENCE [LARGE SCALE GENOMIC DNA]</scope>
    <source>
        <strain evidence="2 3">SNUC 4337</strain>
    </source>
</reference>
<gene>
    <name evidence="2" type="ORF">BUZ61_00360</name>
</gene>
<proteinExistence type="predicted"/>
<evidence type="ECO:0000313" key="3">
    <source>
        <dbReference type="Proteomes" id="UP000240400"/>
    </source>
</evidence>
<evidence type="ECO:0000313" key="2">
    <source>
        <dbReference type="EMBL" id="PTK61017.1"/>
    </source>
</evidence>
<dbReference type="AlphaFoldDB" id="A0A291JN54"/>
<organism evidence="2 3">
    <name type="scientific">Staphylococcus nepalensis</name>
    <dbReference type="NCBI Taxonomy" id="214473"/>
    <lineage>
        <taxon>Bacteria</taxon>
        <taxon>Bacillati</taxon>
        <taxon>Bacillota</taxon>
        <taxon>Bacilli</taxon>
        <taxon>Bacillales</taxon>
        <taxon>Staphylococcaceae</taxon>
        <taxon>Staphylococcus</taxon>
    </lineage>
</organism>
<keyword evidence="1" id="KW-0472">Membrane</keyword>
<dbReference type="RefSeq" id="WP_096811061.1">
    <property type="nucleotide sequence ID" value="NZ_BMCF01000003.1"/>
</dbReference>
<sequence length="62" mass="6861">MSVLILLFHVICLIIVVSAGIVAIKEFKKPMNKRNQRKIDSILVLVLIVALVAILSSVFTDI</sequence>
<keyword evidence="1" id="KW-0812">Transmembrane</keyword>
<dbReference type="Proteomes" id="UP000240400">
    <property type="component" value="Unassembled WGS sequence"/>
</dbReference>
<dbReference type="KEGG" id="snl:BJD96_13190"/>
<evidence type="ECO:0000256" key="1">
    <source>
        <dbReference type="SAM" id="Phobius"/>
    </source>
</evidence>